<dbReference type="InterPro" id="IPR058747">
    <property type="entry name" value="PglY_C"/>
</dbReference>
<feature type="domain" description="ATPase PglY C-terminal" evidence="2">
    <location>
        <begin position="981"/>
        <end position="1155"/>
    </location>
</feature>
<evidence type="ECO:0000259" key="2">
    <source>
        <dbReference type="Pfam" id="PF26382"/>
    </source>
</evidence>
<evidence type="ECO:0000313" key="3">
    <source>
        <dbReference type="EMBL" id="WED64126.1"/>
    </source>
</evidence>
<protein>
    <recommendedName>
        <fullName evidence="5">Phage resistance protein</fullName>
    </recommendedName>
</protein>
<dbReference type="AlphaFoldDB" id="A0AAE9ZTR8"/>
<sequence length="1260" mass="138453">MTFIKDLIQIPDHVGKGDFVLRLSEGVTDPAGTVRHYQVTPQLVKCFDEALKLVKGALTGSTSRAAYLHGSFGSGKSHFMAILHLLLQEDPHARSIPELADVIASHNAWTQGKKLMLVPYHLIGAKNLESAILGGYAAHIHRNFPDAPTPAVFKSEGLLANGEQIREGLGDEKFFAKLNATTSSGGTEGGGGWGNISATWTATTYDAARHSSPTAEAHRRLVRDLVETHLPAMRNTDEFVDLDDGLAIMSAHAKEIGYDGLILFLDELILWLASYAADPVFVSREGQKVVKLVESERADRPVPVISFVARQRDLRDLVGQHVTGAERLAFADVLNHHDGRFGVIKLEDRNLPAIAAKRILAPIDDTARLTLDDEFNRTAQVREEVMNTLLTRTGNKDDFRKLYPFSPALVETLVAVSSVLQRERTALKVMALLMVEQRETLQLGQIVPVGDLFDQVSQGDEAFSADMKIHFENAHRLYELHLKPLLEKEHDLSFEQAAELPFDDSKRRALRNDDRLMKTLLLAALVPEVEALKAMTPGRLAALNHGTIKSPIPGQEGATVLNKFKKWAAAAGQIKIRESAGGAPTISLQLSGVDAEQILAQAESVDNPGNRIRKLKELLFEQMGVAGQDELFFRHKFRWKGTERECDLHFGNLREFADETIQSDGETWKLLIDYPFDQSGHSVRDDLARMEKFQEENGASRTMCWLPSFFGHEVQKSLGVFVRLEQILKDNQFPNFVQHLNQVDRDNARGQLENQRSQLKTQLMAQLEMAYGLRTGGEDYLDPSNSLEPAEQFLSLDPAVQLQPPVAANMADGVVRLLEQALGAQYPGHPNFEDDAGLTKGGLAKVLEVVRTAVQNPEPSIVVEQSLRKPILRVAVPLKFGEMGEMRFQIGDHWKKHFIKQQAQSTTPLSVGKLRKWIDLPLAMGLPAMVQDLVILAYAEQTNRVFKLHGASVGGGIGDLPDEMVLEEVALPAEGIWTAACERAKSPFGLSSSPLLNATNLDTLAKNLVEMVTKLSPETAALVRQLTKAKEEHFPRMESCTRLDTIKEADALLKGLGQASGNEIIKRLAGVTLQSSSVALAKSMFSADEVIQALAGADWKIFQGIRALTDERKASAAAVWRDLETAIASDEYAIALGPKLALLKARAIDLLTKPTATPPPPPPPPTAQTKPVGKLKALYGRSQAEGDGLPEWVEDPTEILTVHMFGAAPGEWNSLLVVTPTLKALIELDPQAEVDLAKKTLKLPRFGQTLSLSVKPEHLA</sequence>
<dbReference type="Pfam" id="PF26382">
    <property type="entry name" value="BREX_PglY_6th"/>
    <property type="match status" value="1"/>
</dbReference>
<name>A0AAE9ZTR8_9BACT</name>
<dbReference type="RefSeq" id="WP_330928031.1">
    <property type="nucleotide sequence ID" value="NZ_CP119075.1"/>
</dbReference>
<evidence type="ECO:0000313" key="4">
    <source>
        <dbReference type="Proteomes" id="UP001218638"/>
    </source>
</evidence>
<keyword evidence="4" id="KW-1185">Reference proteome</keyword>
<evidence type="ECO:0008006" key="5">
    <source>
        <dbReference type="Google" id="ProtNLM"/>
    </source>
</evidence>
<dbReference type="EMBL" id="CP119075">
    <property type="protein sequence ID" value="WED64126.1"/>
    <property type="molecule type" value="Genomic_DNA"/>
</dbReference>
<evidence type="ECO:0000259" key="1">
    <source>
        <dbReference type="Pfam" id="PF26381"/>
    </source>
</evidence>
<dbReference type="Proteomes" id="UP001218638">
    <property type="component" value="Chromosome"/>
</dbReference>
<accession>A0AAE9ZTR8</accession>
<dbReference type="InterPro" id="IPR058748">
    <property type="entry name" value="PglY_5th"/>
</dbReference>
<proteinExistence type="predicted"/>
<dbReference type="KEGG" id="slom:PXH66_17450"/>
<feature type="domain" description="ATPase PglY 5th" evidence="1">
    <location>
        <begin position="843"/>
        <end position="939"/>
    </location>
</feature>
<dbReference type="Pfam" id="PF26381">
    <property type="entry name" value="BREX_PglY_5th"/>
    <property type="match status" value="1"/>
</dbReference>
<gene>
    <name evidence="3" type="ORF">PXH66_17450</name>
</gene>
<organism evidence="3 4">
    <name type="scientific">Synoicihabitans lomoniglobus</name>
    <dbReference type="NCBI Taxonomy" id="2909285"/>
    <lineage>
        <taxon>Bacteria</taxon>
        <taxon>Pseudomonadati</taxon>
        <taxon>Verrucomicrobiota</taxon>
        <taxon>Opitutia</taxon>
        <taxon>Opitutales</taxon>
        <taxon>Opitutaceae</taxon>
        <taxon>Synoicihabitans</taxon>
    </lineage>
</organism>
<reference evidence="3" key="1">
    <citation type="submission" date="2023-03" db="EMBL/GenBank/DDBJ databases">
        <title>Lomoglobus Profundus gen. nov., sp. nov., a novel member of the phylum Verrucomicrobia, isolated from deep-marine sediment of South China Sea.</title>
        <authorList>
            <person name="Ahmad T."/>
            <person name="Ishaq S.E."/>
            <person name="Wang F."/>
        </authorList>
    </citation>
    <scope>NUCLEOTIDE SEQUENCE</scope>
    <source>
        <strain evidence="3">LMO-M01</strain>
    </source>
</reference>